<proteinExistence type="predicted"/>
<name>A0ABQ0BRI0_9FIRM</name>
<organism evidence="1 2">
    <name type="scientific">Blautia parvula</name>
    <dbReference type="NCBI Taxonomy" id="2877527"/>
    <lineage>
        <taxon>Bacteria</taxon>
        <taxon>Bacillati</taxon>
        <taxon>Bacillota</taxon>
        <taxon>Clostridia</taxon>
        <taxon>Lachnospirales</taxon>
        <taxon>Lachnospiraceae</taxon>
        <taxon>Blautia</taxon>
    </lineage>
</organism>
<keyword evidence="2" id="KW-1185">Reference proteome</keyword>
<evidence type="ECO:0008006" key="3">
    <source>
        <dbReference type="Google" id="ProtNLM"/>
    </source>
</evidence>
<comment type="caution">
    <text evidence="1">The sequence shown here is derived from an EMBL/GenBank/DDBJ whole genome shotgun (WGS) entry which is preliminary data.</text>
</comment>
<gene>
    <name evidence="1" type="ORF">K340107D12_19360</name>
</gene>
<protein>
    <recommendedName>
        <fullName evidence="3">DegT/DnrJ/EryC1/StrS aminotransferase family protein</fullName>
    </recommendedName>
</protein>
<reference evidence="1 2" key="1">
    <citation type="submission" date="2024-04" db="EMBL/GenBank/DDBJ databases">
        <title>Defined microbial consortia suppress multidrug-resistant proinflammatory Enterobacteriaceae via ecological control.</title>
        <authorList>
            <person name="Furuichi M."/>
            <person name="Kawaguchi T."/>
            <person name="Pust M."/>
            <person name="Yasuma K."/>
            <person name="Plichta D."/>
            <person name="Hasegawa N."/>
            <person name="Ohya T."/>
            <person name="Bhattarai S."/>
            <person name="Sasajima S."/>
            <person name="Aoto Y."/>
            <person name="Tuganbaev T."/>
            <person name="Yaginuma M."/>
            <person name="Ueda M."/>
            <person name="Okahashi N."/>
            <person name="Amafuji K."/>
            <person name="Kiridooshi Y."/>
            <person name="Sugita K."/>
            <person name="Strazar M."/>
            <person name="Skelly A."/>
            <person name="Suda W."/>
            <person name="Hattori M."/>
            <person name="Nakamoto N."/>
            <person name="Caballero S."/>
            <person name="Norman J."/>
            <person name="Olle B."/>
            <person name="Tanoue T."/>
            <person name="Arita M."/>
            <person name="Bucci V."/>
            <person name="Atarashi K."/>
            <person name="Xavier R."/>
            <person name="Honda K."/>
        </authorList>
    </citation>
    <scope>NUCLEOTIDE SEQUENCE [LARGE SCALE GENOMIC DNA]</scope>
    <source>
        <strain evidence="2">k34-0107-D12</strain>
    </source>
</reference>
<dbReference type="RefSeq" id="WP_033143042.1">
    <property type="nucleotide sequence ID" value="NZ_BAABZQ010000001.1"/>
</dbReference>
<dbReference type="EMBL" id="BAABZQ010000001">
    <property type="protein sequence ID" value="GAA6499120.1"/>
    <property type="molecule type" value="Genomic_DNA"/>
</dbReference>
<dbReference type="Proteomes" id="UP001600941">
    <property type="component" value="Unassembled WGS sequence"/>
</dbReference>
<evidence type="ECO:0000313" key="2">
    <source>
        <dbReference type="Proteomes" id="UP001600941"/>
    </source>
</evidence>
<evidence type="ECO:0000313" key="1">
    <source>
        <dbReference type="EMBL" id="GAA6499120.1"/>
    </source>
</evidence>
<sequence length="326" mass="37852">MKEIGGYLELEEMSGEEYYPDLIKLNLGRNALVFALEQLHIRKLWLPLLLCDSVTSVCKNSKIELAWYHIQKDFSPALPLKKMDTGEYLYLVNYYGQFSQERLLELQNIYGNILLDNTHAFFQEPLGTIPVLYSCRKFFGLPDGAYLSLGQQKHSTIDILPEDSSAERMQHILGRYEHSASEYYSSMLNTAHNLCSEPVKRMSRLTQNLLKGIDYQRVCNIRNANYATLSEVLDSENQLTLIPQTGPFVYPLYCRDGIRMRKRLAEEKIFVPTYWSNVIQEMPEKSLDYDYAANILPLPCDQRYGTEEMERILIVLKRLMKGQKDI</sequence>
<accession>A0ABQ0BRI0</accession>